<dbReference type="AlphaFoldDB" id="A0A7Y9F4H7"/>
<sequence length="234" mass="24828">MKFRRKSDATEPAGADEASKETPEAAPEGPFDAADLPEVPEGLQRIDLGSLLVVAPEGLELRLQVDEATEQIQAVLLAGADGALELRAFAAPRGGDLWGDVRPQIAADMVQRGGTATEQEGRYGTELLCELTRTMPDGRTGKQLSRIVGVNGNRWMLRATLIGAPARGTDIAEPWLSALTQVGVERGQGAMPVGEALDLVMPEGARRVGPAVPPGTKDARGRTTEDPHFGHDHD</sequence>
<name>A0A7Y9F4H7_9ACTN</name>
<organism evidence="2 3">
    <name type="scientific">Nocardioides marinisabuli</name>
    <dbReference type="NCBI Taxonomy" id="419476"/>
    <lineage>
        <taxon>Bacteria</taxon>
        <taxon>Bacillati</taxon>
        <taxon>Actinomycetota</taxon>
        <taxon>Actinomycetes</taxon>
        <taxon>Propionibacteriales</taxon>
        <taxon>Nocardioidaceae</taxon>
        <taxon>Nocardioides</taxon>
    </lineage>
</organism>
<dbReference type="Proteomes" id="UP000516957">
    <property type="component" value="Unassembled WGS sequence"/>
</dbReference>
<feature type="region of interest" description="Disordered" evidence="1">
    <location>
        <begin position="206"/>
        <end position="234"/>
    </location>
</feature>
<feature type="region of interest" description="Disordered" evidence="1">
    <location>
        <begin position="1"/>
        <end position="36"/>
    </location>
</feature>
<dbReference type="RefSeq" id="WP_179616768.1">
    <property type="nucleotide sequence ID" value="NZ_CP059163.1"/>
</dbReference>
<evidence type="ECO:0008006" key="4">
    <source>
        <dbReference type="Google" id="ProtNLM"/>
    </source>
</evidence>
<dbReference type="Pfam" id="PF12502">
    <property type="entry name" value="DUF3710"/>
    <property type="match status" value="1"/>
</dbReference>
<evidence type="ECO:0000313" key="3">
    <source>
        <dbReference type="Proteomes" id="UP000516957"/>
    </source>
</evidence>
<proteinExistence type="predicted"/>
<accession>A0A7Y9F4H7</accession>
<dbReference type="InterPro" id="IPR022183">
    <property type="entry name" value="DUF3710"/>
</dbReference>
<protein>
    <recommendedName>
        <fullName evidence="4">DUF3710 domain-containing protein</fullName>
    </recommendedName>
</protein>
<evidence type="ECO:0000313" key="2">
    <source>
        <dbReference type="EMBL" id="NYD59298.1"/>
    </source>
</evidence>
<dbReference type="EMBL" id="JACCBE010000001">
    <property type="protein sequence ID" value="NYD59298.1"/>
    <property type="molecule type" value="Genomic_DNA"/>
</dbReference>
<feature type="compositionally biased region" description="Basic and acidic residues" evidence="1">
    <location>
        <begin position="217"/>
        <end position="234"/>
    </location>
</feature>
<comment type="caution">
    <text evidence="2">The sequence shown here is derived from an EMBL/GenBank/DDBJ whole genome shotgun (WGS) entry which is preliminary data.</text>
</comment>
<keyword evidence="3" id="KW-1185">Reference proteome</keyword>
<evidence type="ECO:0000256" key="1">
    <source>
        <dbReference type="SAM" id="MobiDB-lite"/>
    </source>
</evidence>
<gene>
    <name evidence="2" type="ORF">BKA08_003536</name>
</gene>
<reference evidence="2 3" key="1">
    <citation type="submission" date="2020-07" db="EMBL/GenBank/DDBJ databases">
        <title>Sequencing the genomes of 1000 actinobacteria strains.</title>
        <authorList>
            <person name="Klenk H.-P."/>
        </authorList>
    </citation>
    <scope>NUCLEOTIDE SEQUENCE [LARGE SCALE GENOMIC DNA]</scope>
    <source>
        <strain evidence="2 3">DSM 18965</strain>
    </source>
</reference>